<keyword evidence="13" id="KW-0812">Transmembrane</keyword>
<sequence length="487" mass="54040">MDHNATPQEQAPQGLNDLQPQTTKVFPMVLPLSELLKVPESLEFILLGLDQYLSMCPLSVCVFFLLCAAALLLKFTMRSFGSSSSSLCFPCLPRLPVLGSLLHLPSSLPLHLGLTELSRRLGPVFGMFLGPHLNLVVSEVGLVREVLLQKGREFAGRPQMVTTDLLTRGGKDIAFADYSELWRSHRRLVHASFSLFGEGSSKLQSIVQDAADILCEELLHLQGQSSDLSVSITRAVTNVICMLVFSSSYEPEDPELARVMEYNQGIVETIAQGALVDIFPWLQIFPNKVLRKLKKCVTIRDQLLQRKLQEHKVSMTPGEPRDLLDALLMGQTGGSGNDNITEDHVIMTAAEAFGAGVETTSTTLMWLIAFLIHHPQLHHWDPSKALLAFVQVQERVHSELDECLGQDRSPSLSDRSHLPFLDAVLCEVMRIRPVSPILIPHVAMQDTSLGGAVVPKGTRVLVNMWAIHHDPKNWDEPHLFRPGERDG</sequence>
<dbReference type="PRINTS" id="PR00463">
    <property type="entry name" value="EP450I"/>
</dbReference>
<dbReference type="PANTHER" id="PTHR24289">
    <property type="entry name" value="STEROID 17-ALPHA-HYDROXYLASE/17,20 LYASE"/>
    <property type="match status" value="1"/>
</dbReference>
<dbReference type="InterPro" id="IPR036396">
    <property type="entry name" value="Cyt_P450_sf"/>
</dbReference>
<organism evidence="14 15">
    <name type="scientific">Danionella cerebrum</name>
    <dbReference type="NCBI Taxonomy" id="2873325"/>
    <lineage>
        <taxon>Eukaryota</taxon>
        <taxon>Metazoa</taxon>
        <taxon>Chordata</taxon>
        <taxon>Craniata</taxon>
        <taxon>Vertebrata</taxon>
        <taxon>Euteleostomi</taxon>
        <taxon>Actinopterygii</taxon>
        <taxon>Neopterygii</taxon>
        <taxon>Teleostei</taxon>
        <taxon>Ostariophysi</taxon>
        <taxon>Cypriniformes</taxon>
        <taxon>Danionidae</taxon>
        <taxon>Danioninae</taxon>
        <taxon>Danionella</taxon>
    </lineage>
</organism>
<evidence type="ECO:0008006" key="16">
    <source>
        <dbReference type="Google" id="ProtNLM"/>
    </source>
</evidence>
<dbReference type="SUPFAM" id="SSF48264">
    <property type="entry name" value="Cytochrome P450"/>
    <property type="match status" value="1"/>
</dbReference>
<dbReference type="Gene3D" id="1.10.630.10">
    <property type="entry name" value="Cytochrome P450"/>
    <property type="match status" value="1"/>
</dbReference>
<dbReference type="InterPro" id="IPR002401">
    <property type="entry name" value="Cyt_P450_E_grp-I"/>
</dbReference>
<keyword evidence="10" id="KW-0408">Iron</keyword>
<keyword evidence="6" id="KW-0479">Metal-binding</keyword>
<evidence type="ECO:0000256" key="9">
    <source>
        <dbReference type="ARBA" id="ARBA00023002"/>
    </source>
</evidence>
<evidence type="ECO:0000256" key="8">
    <source>
        <dbReference type="ARBA" id="ARBA00022848"/>
    </source>
</evidence>
<evidence type="ECO:0000313" key="15">
    <source>
        <dbReference type="Proteomes" id="UP000316079"/>
    </source>
</evidence>
<evidence type="ECO:0000256" key="3">
    <source>
        <dbReference type="ARBA" id="ARBA00004406"/>
    </source>
</evidence>
<dbReference type="GO" id="GO:0005506">
    <property type="term" value="F:iron ion binding"/>
    <property type="evidence" value="ECO:0007669"/>
    <property type="project" value="InterPro"/>
</dbReference>
<dbReference type="STRING" id="623744.A0A553MKB9"/>
<protein>
    <recommendedName>
        <fullName evidence="16">Cytochrome P450 family 17 polypeptide 2</fullName>
    </recommendedName>
</protein>
<dbReference type="PANTHER" id="PTHR24289:SF19">
    <property type="entry name" value="CYTOCHROME P450 FAMILY 17 POLYPEPTIDE 2"/>
    <property type="match status" value="1"/>
</dbReference>
<dbReference type="Pfam" id="PF00067">
    <property type="entry name" value="p450"/>
    <property type="match status" value="1"/>
</dbReference>
<dbReference type="EMBL" id="SRMA01027552">
    <property type="protein sequence ID" value="TRY53627.1"/>
    <property type="molecule type" value="Genomic_DNA"/>
</dbReference>
<accession>A0A553MKB9</accession>
<dbReference type="PRINTS" id="PR00385">
    <property type="entry name" value="P450"/>
</dbReference>
<dbReference type="OrthoDB" id="1470350at2759"/>
<gene>
    <name evidence="14" type="ORF">DNTS_024681</name>
</gene>
<dbReference type="GO" id="GO:0042448">
    <property type="term" value="P:progesterone metabolic process"/>
    <property type="evidence" value="ECO:0007669"/>
    <property type="project" value="TreeGrafter"/>
</dbReference>
<dbReference type="AlphaFoldDB" id="A0A553MKB9"/>
<comment type="caution">
    <text evidence="14">The sequence shown here is derived from an EMBL/GenBank/DDBJ whole genome shotgun (WGS) entry which is preliminary data.</text>
</comment>
<keyword evidence="8" id="KW-0492">Microsome</keyword>
<name>A0A553MKB9_9TELE</name>
<evidence type="ECO:0000256" key="10">
    <source>
        <dbReference type="ARBA" id="ARBA00023004"/>
    </source>
</evidence>
<keyword evidence="11" id="KW-0503">Monooxygenase</keyword>
<reference evidence="14 15" key="1">
    <citation type="journal article" date="2019" name="Sci. Data">
        <title>Hybrid genome assembly and annotation of Danionella translucida.</title>
        <authorList>
            <person name="Kadobianskyi M."/>
            <person name="Schulze L."/>
            <person name="Schuelke M."/>
            <person name="Judkewitz B."/>
        </authorList>
    </citation>
    <scope>NUCLEOTIDE SEQUENCE [LARGE SCALE GENOMIC DNA]</scope>
    <source>
        <strain evidence="14 15">Bolton</strain>
    </source>
</reference>
<keyword evidence="5" id="KW-0349">Heme</keyword>
<dbReference type="InterPro" id="IPR001128">
    <property type="entry name" value="Cyt_P450"/>
</dbReference>
<keyword evidence="15" id="KW-1185">Reference proteome</keyword>
<dbReference type="GO" id="GO:0042446">
    <property type="term" value="P:hormone biosynthetic process"/>
    <property type="evidence" value="ECO:0007669"/>
    <property type="project" value="TreeGrafter"/>
</dbReference>
<feature type="transmembrane region" description="Helical" evidence="13">
    <location>
        <begin position="52"/>
        <end position="73"/>
    </location>
</feature>
<evidence type="ECO:0000256" key="5">
    <source>
        <dbReference type="ARBA" id="ARBA00022617"/>
    </source>
</evidence>
<dbReference type="GO" id="GO:0020037">
    <property type="term" value="F:heme binding"/>
    <property type="evidence" value="ECO:0007669"/>
    <property type="project" value="InterPro"/>
</dbReference>
<evidence type="ECO:0000256" key="11">
    <source>
        <dbReference type="ARBA" id="ARBA00023033"/>
    </source>
</evidence>
<evidence type="ECO:0000256" key="4">
    <source>
        <dbReference type="ARBA" id="ARBA00010617"/>
    </source>
</evidence>
<evidence type="ECO:0000256" key="7">
    <source>
        <dbReference type="ARBA" id="ARBA00022824"/>
    </source>
</evidence>
<dbReference type="GO" id="GO:0004508">
    <property type="term" value="F:steroid 17-alpha-monooxygenase activity"/>
    <property type="evidence" value="ECO:0007669"/>
    <property type="project" value="TreeGrafter"/>
</dbReference>
<evidence type="ECO:0000313" key="14">
    <source>
        <dbReference type="EMBL" id="TRY53627.1"/>
    </source>
</evidence>
<comment type="subcellular location">
    <subcellularLocation>
        <location evidence="3">Endoplasmic reticulum membrane</location>
        <topology evidence="3">Peripheral membrane protein</topology>
    </subcellularLocation>
    <subcellularLocation>
        <location evidence="2">Microsome membrane</location>
        <topology evidence="2">Peripheral membrane protein</topology>
    </subcellularLocation>
</comment>
<dbReference type="FunFam" id="1.10.630.10:FF:000238">
    <property type="entry name" value="Cytochrome P450 2A6"/>
    <property type="match status" value="1"/>
</dbReference>
<evidence type="ECO:0000256" key="1">
    <source>
        <dbReference type="ARBA" id="ARBA00001971"/>
    </source>
</evidence>
<evidence type="ECO:0000256" key="2">
    <source>
        <dbReference type="ARBA" id="ARBA00004174"/>
    </source>
</evidence>
<keyword evidence="7" id="KW-0256">Endoplasmic reticulum</keyword>
<dbReference type="Proteomes" id="UP000316079">
    <property type="component" value="Unassembled WGS sequence"/>
</dbReference>
<evidence type="ECO:0000256" key="12">
    <source>
        <dbReference type="ARBA" id="ARBA00023136"/>
    </source>
</evidence>
<keyword evidence="13" id="KW-1133">Transmembrane helix</keyword>
<keyword evidence="12 13" id="KW-0472">Membrane</keyword>
<dbReference type="GO" id="GO:0005789">
    <property type="term" value="C:endoplasmic reticulum membrane"/>
    <property type="evidence" value="ECO:0007669"/>
    <property type="project" value="UniProtKB-SubCell"/>
</dbReference>
<keyword evidence="9" id="KW-0560">Oxidoreductase</keyword>
<evidence type="ECO:0000256" key="6">
    <source>
        <dbReference type="ARBA" id="ARBA00022723"/>
    </source>
</evidence>
<comment type="cofactor">
    <cofactor evidence="1">
        <name>heme</name>
        <dbReference type="ChEBI" id="CHEBI:30413"/>
    </cofactor>
</comment>
<comment type="similarity">
    <text evidence="4">Belongs to the cytochrome P450 family.</text>
</comment>
<evidence type="ECO:0000256" key="13">
    <source>
        <dbReference type="SAM" id="Phobius"/>
    </source>
</evidence>
<proteinExistence type="inferred from homology"/>